<evidence type="ECO:0000256" key="1">
    <source>
        <dbReference type="PROSITE-ProRule" id="PRU00176"/>
    </source>
</evidence>
<protein>
    <submittedName>
        <fullName evidence="4">Nucleotide-binding, alpha-beta plait</fullName>
    </submittedName>
</protein>
<dbReference type="AlphaFoldDB" id="A0A096P967"/>
<gene>
    <name evidence="4" type="ORF">OT_ostta17g01110</name>
</gene>
<dbReference type="SMART" id="SM00360">
    <property type="entry name" value="RRM"/>
    <property type="match status" value="1"/>
</dbReference>
<dbReference type="InParanoid" id="A0A096P967"/>
<reference evidence="5" key="1">
    <citation type="journal article" date="2006" name="Proc. Natl. Acad. Sci. U.S.A.">
        <title>Genome analysis of the smallest free-living eukaryote Ostreococcus tauri unveils many unique features.</title>
        <authorList>
            <person name="Derelle E."/>
            <person name="Ferraz C."/>
            <person name="Rombauts S."/>
            <person name="Rouze P."/>
            <person name="Worden A.Z."/>
            <person name="Robbens S."/>
            <person name="Partensky F."/>
            <person name="Degroeve S."/>
            <person name="Echeynie S."/>
            <person name="Cooke R."/>
            <person name="Saeys Y."/>
            <person name="Wuyts J."/>
            <person name="Jabbari K."/>
            <person name="Bowler C."/>
            <person name="Panaud O."/>
            <person name="Piegu B."/>
            <person name="Ball S.G."/>
            <person name="Ral J.-P."/>
            <person name="Bouget F.-Y."/>
            <person name="Piganeau G."/>
            <person name="De Baets B."/>
            <person name="Picard A."/>
            <person name="Delseny M."/>
            <person name="Demaille J."/>
            <person name="Van de Peer Y."/>
            <person name="Moreau H."/>
        </authorList>
    </citation>
    <scope>NUCLEOTIDE SEQUENCE [LARGE SCALE GENOMIC DNA]</scope>
    <source>
        <strain evidence="5">OTTH 0595 / CCAP 157/2 / RCC745</strain>
    </source>
</reference>
<dbReference type="EMBL" id="CAID01000017">
    <property type="protein sequence ID" value="CEG00558.1"/>
    <property type="molecule type" value="Genomic_DNA"/>
</dbReference>
<dbReference type="Proteomes" id="UP000009170">
    <property type="component" value="Unassembled WGS sequence"/>
</dbReference>
<dbReference type="RefSeq" id="XP_003083881.2">
    <property type="nucleotide sequence ID" value="XM_003083833.2"/>
</dbReference>
<feature type="region of interest" description="Disordered" evidence="2">
    <location>
        <begin position="57"/>
        <end position="89"/>
    </location>
</feature>
<dbReference type="GeneID" id="9831301"/>
<dbReference type="SUPFAM" id="SSF54928">
    <property type="entry name" value="RNA-binding domain, RBD"/>
    <property type="match status" value="1"/>
</dbReference>
<feature type="compositionally biased region" description="Low complexity" evidence="2">
    <location>
        <begin position="57"/>
        <end position="75"/>
    </location>
</feature>
<reference evidence="4 5" key="2">
    <citation type="journal article" date="2014" name="BMC Genomics">
        <title>An improved genome of the model marine alga Ostreococcus tauri unfolds by assessing Illumina de novo assemblies.</title>
        <authorList>
            <person name="Blanc-Mathieu R."/>
            <person name="Verhelst B."/>
            <person name="Derelle E."/>
            <person name="Rombauts S."/>
            <person name="Bouget F.Y."/>
            <person name="Carre I."/>
            <person name="Chateau A."/>
            <person name="Eyre-Walker A."/>
            <person name="Grimsley N."/>
            <person name="Moreau H."/>
            <person name="Piegu B."/>
            <person name="Rivals E."/>
            <person name="Schackwitz W."/>
            <person name="Van de Peer Y."/>
            <person name="Piganeau G."/>
        </authorList>
    </citation>
    <scope>NUCLEOTIDE SEQUENCE [LARGE SCALE GENOMIC DNA]</scope>
    <source>
        <strain evidence="5">OTTH 0595 / CCAP 157/2 / RCC745</strain>
    </source>
</reference>
<dbReference type="STRING" id="70448.A0A096P967"/>
<dbReference type="GO" id="GO:0003723">
    <property type="term" value="F:RNA binding"/>
    <property type="evidence" value="ECO:0007669"/>
    <property type="project" value="UniProtKB-UniRule"/>
</dbReference>
<dbReference type="PROSITE" id="PS50102">
    <property type="entry name" value="RRM"/>
    <property type="match status" value="1"/>
</dbReference>
<dbReference type="InterPro" id="IPR035979">
    <property type="entry name" value="RBD_domain_sf"/>
</dbReference>
<comment type="caution">
    <text evidence="4">The sequence shown here is derived from an EMBL/GenBank/DDBJ whole genome shotgun (WGS) entry which is preliminary data.</text>
</comment>
<dbReference type="Pfam" id="PF00076">
    <property type="entry name" value="RRM_1"/>
    <property type="match status" value="1"/>
</dbReference>
<dbReference type="CDD" id="cd00590">
    <property type="entry name" value="RRM_SF"/>
    <property type="match status" value="1"/>
</dbReference>
<evidence type="ECO:0000259" key="3">
    <source>
        <dbReference type="PROSITE" id="PS50102"/>
    </source>
</evidence>
<name>A0A096P967_OSTTA</name>
<dbReference type="Gene3D" id="3.30.70.330">
    <property type="match status" value="1"/>
</dbReference>
<feature type="region of interest" description="Disordered" evidence="2">
    <location>
        <begin position="263"/>
        <end position="306"/>
    </location>
</feature>
<feature type="domain" description="RRM" evidence="3">
    <location>
        <begin position="93"/>
        <end position="173"/>
    </location>
</feature>
<evidence type="ECO:0000313" key="5">
    <source>
        <dbReference type="Proteomes" id="UP000009170"/>
    </source>
</evidence>
<dbReference type="KEGG" id="ota:OT_ostta17g01110"/>
<keyword evidence="1" id="KW-0694">RNA-binding</keyword>
<dbReference type="InterPro" id="IPR012677">
    <property type="entry name" value="Nucleotide-bd_a/b_plait_sf"/>
</dbReference>
<evidence type="ECO:0000256" key="2">
    <source>
        <dbReference type="SAM" id="MobiDB-lite"/>
    </source>
</evidence>
<sequence length="491" mass="54075">MSPRAALDRVARICVARARALVDGRALGRAGRGDVESRARWSPPPWARTFCADGDAASARGGATATATATASDGSPSRTGRKRRARASPMREANVYVKNMAPGVTERALRETFRRFGPIASARALNPDGPWPGGLVRFVRAEDARKAIEAAVDGGLGTLEGAPGALLVRLAEKKRDGANVGGDEGMEGVDPIETSAALERRKAELADRRQFRAERLASERVKAQEMSEARRAERVAAAKENIKTFVPRYKRVQGAGTGAELTLDPSLRASASSRRMKDGQFTAGIQQRKRGQGRATNRSQRRGDGVDAQIQQALNERIRQARQLQAANETYDYDRHEFVRASFLLTNEKLDVNHIVEKPRLVSEAVEINDEEVIEKHKPWLMEAAGISSEEEYQLLKNEAIEARTQERVYERLMRKRAGLSPFTDNFLAERASLASIFAGVSDDNVLSEFSKMAVNTLDSNPFWKYSDKVRLLERLEREAGNVSGMTAEAD</sequence>
<evidence type="ECO:0000313" key="4">
    <source>
        <dbReference type="EMBL" id="CEG00558.1"/>
    </source>
</evidence>
<keyword evidence="5" id="KW-1185">Reference proteome</keyword>
<proteinExistence type="predicted"/>
<dbReference type="OrthoDB" id="271725at2759"/>
<accession>A0A096P967</accession>
<organism evidence="4 5">
    <name type="scientific">Ostreococcus tauri</name>
    <name type="common">Marine green alga</name>
    <dbReference type="NCBI Taxonomy" id="70448"/>
    <lineage>
        <taxon>Eukaryota</taxon>
        <taxon>Viridiplantae</taxon>
        <taxon>Chlorophyta</taxon>
        <taxon>Mamiellophyceae</taxon>
        <taxon>Mamiellales</taxon>
        <taxon>Bathycoccaceae</taxon>
        <taxon>Ostreococcus</taxon>
    </lineage>
</organism>
<dbReference type="InterPro" id="IPR000504">
    <property type="entry name" value="RRM_dom"/>
</dbReference>